<evidence type="ECO:0000256" key="3">
    <source>
        <dbReference type="ARBA" id="ARBA00023163"/>
    </source>
</evidence>
<keyword evidence="1" id="KW-0805">Transcription regulation</keyword>
<dbReference type="SUPFAM" id="SSF46785">
    <property type="entry name" value="Winged helix' DNA-binding domain"/>
    <property type="match status" value="1"/>
</dbReference>
<dbReference type="AlphaFoldDB" id="A0A916U6K4"/>
<dbReference type="InterPro" id="IPR036390">
    <property type="entry name" value="WH_DNA-bd_sf"/>
</dbReference>
<evidence type="ECO:0000313" key="5">
    <source>
        <dbReference type="EMBL" id="GGC60538.1"/>
    </source>
</evidence>
<evidence type="ECO:0000256" key="1">
    <source>
        <dbReference type="ARBA" id="ARBA00023015"/>
    </source>
</evidence>
<dbReference type="InterPro" id="IPR023187">
    <property type="entry name" value="Tscrpt_reg_MarR-type_CS"/>
</dbReference>
<evidence type="ECO:0000313" key="6">
    <source>
        <dbReference type="Proteomes" id="UP000637002"/>
    </source>
</evidence>
<dbReference type="PROSITE" id="PS01117">
    <property type="entry name" value="HTH_MARR_1"/>
    <property type="match status" value="1"/>
</dbReference>
<dbReference type="GO" id="GO:0003677">
    <property type="term" value="F:DNA binding"/>
    <property type="evidence" value="ECO:0007669"/>
    <property type="project" value="UniProtKB-KW"/>
</dbReference>
<dbReference type="PROSITE" id="PS50995">
    <property type="entry name" value="HTH_MARR_2"/>
    <property type="match status" value="1"/>
</dbReference>
<protein>
    <submittedName>
        <fullName evidence="5">Transcriptional regulator</fullName>
    </submittedName>
</protein>
<reference evidence="5" key="2">
    <citation type="submission" date="2020-09" db="EMBL/GenBank/DDBJ databases">
        <authorList>
            <person name="Sun Q."/>
            <person name="Zhou Y."/>
        </authorList>
    </citation>
    <scope>NUCLEOTIDE SEQUENCE</scope>
    <source>
        <strain evidence="5">CGMCC 1.12919</strain>
    </source>
</reference>
<dbReference type="Pfam" id="PF12802">
    <property type="entry name" value="MarR_2"/>
    <property type="match status" value="1"/>
</dbReference>
<sequence length="174" mass="18761">MALEGASRHDRRAADTAPKPLAAPDALRVWLRFVRLNRRLHGAMTAELKAARLSISQFDLLSTLSEAEGLSQQDLADRLYVTKGNVSGLVDRLVASGLVERRPLAGDRRSHALCLTALGRETVGRGLAIQRTYVSRTLGALAPADIAALDRVLGAWRDRLRQDGSGSGRKSKGG</sequence>
<organism evidence="5 6">
    <name type="scientific">Chelatococcus reniformis</name>
    <dbReference type="NCBI Taxonomy" id="1494448"/>
    <lineage>
        <taxon>Bacteria</taxon>
        <taxon>Pseudomonadati</taxon>
        <taxon>Pseudomonadota</taxon>
        <taxon>Alphaproteobacteria</taxon>
        <taxon>Hyphomicrobiales</taxon>
        <taxon>Chelatococcaceae</taxon>
        <taxon>Chelatococcus</taxon>
    </lineage>
</organism>
<comment type="caution">
    <text evidence="5">The sequence shown here is derived from an EMBL/GenBank/DDBJ whole genome shotgun (WGS) entry which is preliminary data.</text>
</comment>
<gene>
    <name evidence="5" type="ORF">GCM10010994_18980</name>
</gene>
<dbReference type="InterPro" id="IPR039422">
    <property type="entry name" value="MarR/SlyA-like"/>
</dbReference>
<dbReference type="EMBL" id="BMGG01000003">
    <property type="protein sequence ID" value="GGC60538.1"/>
    <property type="molecule type" value="Genomic_DNA"/>
</dbReference>
<keyword evidence="2" id="KW-0238">DNA-binding</keyword>
<feature type="domain" description="HTH marR-type" evidence="4">
    <location>
        <begin position="26"/>
        <end position="158"/>
    </location>
</feature>
<proteinExistence type="predicted"/>
<evidence type="ECO:0000256" key="2">
    <source>
        <dbReference type="ARBA" id="ARBA00023125"/>
    </source>
</evidence>
<evidence type="ECO:0000259" key="4">
    <source>
        <dbReference type="PROSITE" id="PS50995"/>
    </source>
</evidence>
<accession>A0A916U6K4</accession>
<reference evidence="5" key="1">
    <citation type="journal article" date="2014" name="Int. J. Syst. Evol. Microbiol.">
        <title>Complete genome sequence of Corynebacterium casei LMG S-19264T (=DSM 44701T), isolated from a smear-ripened cheese.</title>
        <authorList>
            <consortium name="US DOE Joint Genome Institute (JGI-PGF)"/>
            <person name="Walter F."/>
            <person name="Albersmeier A."/>
            <person name="Kalinowski J."/>
            <person name="Ruckert C."/>
        </authorList>
    </citation>
    <scope>NUCLEOTIDE SEQUENCE</scope>
    <source>
        <strain evidence="5">CGMCC 1.12919</strain>
    </source>
</reference>
<dbReference type="Gene3D" id="1.10.10.10">
    <property type="entry name" value="Winged helix-like DNA-binding domain superfamily/Winged helix DNA-binding domain"/>
    <property type="match status" value="1"/>
</dbReference>
<dbReference type="GO" id="GO:0003700">
    <property type="term" value="F:DNA-binding transcription factor activity"/>
    <property type="evidence" value="ECO:0007669"/>
    <property type="project" value="InterPro"/>
</dbReference>
<dbReference type="PANTHER" id="PTHR33164">
    <property type="entry name" value="TRANSCRIPTIONAL REGULATOR, MARR FAMILY"/>
    <property type="match status" value="1"/>
</dbReference>
<dbReference type="InterPro" id="IPR036388">
    <property type="entry name" value="WH-like_DNA-bd_sf"/>
</dbReference>
<dbReference type="SMART" id="SM00347">
    <property type="entry name" value="HTH_MARR"/>
    <property type="match status" value="1"/>
</dbReference>
<dbReference type="PRINTS" id="PR00598">
    <property type="entry name" value="HTHMARR"/>
</dbReference>
<dbReference type="PANTHER" id="PTHR33164:SF104">
    <property type="entry name" value="TRANSCRIPTIONAL REGULATORY PROTEIN"/>
    <property type="match status" value="1"/>
</dbReference>
<dbReference type="Proteomes" id="UP000637002">
    <property type="component" value="Unassembled WGS sequence"/>
</dbReference>
<dbReference type="InterPro" id="IPR000835">
    <property type="entry name" value="HTH_MarR-typ"/>
</dbReference>
<keyword evidence="3" id="KW-0804">Transcription</keyword>
<keyword evidence="6" id="KW-1185">Reference proteome</keyword>
<name>A0A916U6K4_9HYPH</name>
<dbReference type="GO" id="GO:0006950">
    <property type="term" value="P:response to stress"/>
    <property type="evidence" value="ECO:0007669"/>
    <property type="project" value="TreeGrafter"/>
</dbReference>
<dbReference type="RefSeq" id="WP_188608911.1">
    <property type="nucleotide sequence ID" value="NZ_BMGG01000003.1"/>
</dbReference>